<dbReference type="Proteomes" id="UP001174934">
    <property type="component" value="Unassembled WGS sequence"/>
</dbReference>
<organism evidence="2 3">
    <name type="scientific">Bombardia bombarda</name>
    <dbReference type="NCBI Taxonomy" id="252184"/>
    <lineage>
        <taxon>Eukaryota</taxon>
        <taxon>Fungi</taxon>
        <taxon>Dikarya</taxon>
        <taxon>Ascomycota</taxon>
        <taxon>Pezizomycotina</taxon>
        <taxon>Sordariomycetes</taxon>
        <taxon>Sordariomycetidae</taxon>
        <taxon>Sordariales</taxon>
        <taxon>Lasiosphaeriaceae</taxon>
        <taxon>Bombardia</taxon>
    </lineage>
</organism>
<name>A0AA39TIN6_9PEZI</name>
<dbReference type="EMBL" id="JAULSR010000008">
    <property type="protein sequence ID" value="KAK0612937.1"/>
    <property type="molecule type" value="Genomic_DNA"/>
</dbReference>
<feature type="region of interest" description="Disordered" evidence="1">
    <location>
        <begin position="65"/>
        <end position="242"/>
    </location>
</feature>
<keyword evidence="3" id="KW-1185">Reference proteome</keyword>
<sequence>MSIARAFTTRRAKQSLKTGDLDNMHHRSNTIKGSISGLRHKISSPVELIHTTNMLSYNAPNLYSRSASSATSSHRSDDEMSDGAPTAASTPPTSPDVESSPKRSLSPEPNHLSSYFSPPHNGREASPAASKSRTPLVPQRAPSHTKKSLESLLPRQRSVSRMSEQSQRTVSTKASFTFSRSSSVSTSTAATSQSSATPSSYHQPQQQQQQKPKMPVISPPVAMSLPPQSQNQHRNDFSQSQHPFGSELAQVSEIAEEYGIEEQLNEIAAEEQELLAKGLFKFNASDYLGEVQGLFGSFFGGEQQPRPAPTALWI</sequence>
<accession>A0AA39TIN6</accession>
<evidence type="ECO:0000256" key="1">
    <source>
        <dbReference type="SAM" id="MobiDB-lite"/>
    </source>
</evidence>
<feature type="compositionally biased region" description="Polar residues" evidence="1">
    <location>
        <begin position="226"/>
        <end position="242"/>
    </location>
</feature>
<reference evidence="2" key="1">
    <citation type="submission" date="2023-06" db="EMBL/GenBank/DDBJ databases">
        <title>Genome-scale phylogeny and comparative genomics of the fungal order Sordariales.</title>
        <authorList>
            <consortium name="Lawrence Berkeley National Laboratory"/>
            <person name="Hensen N."/>
            <person name="Bonometti L."/>
            <person name="Westerberg I."/>
            <person name="Brannstrom I.O."/>
            <person name="Guillou S."/>
            <person name="Cros-Aarteil S."/>
            <person name="Calhoun S."/>
            <person name="Haridas S."/>
            <person name="Kuo A."/>
            <person name="Mondo S."/>
            <person name="Pangilinan J."/>
            <person name="Riley R."/>
            <person name="LaButti K."/>
            <person name="Andreopoulos B."/>
            <person name="Lipzen A."/>
            <person name="Chen C."/>
            <person name="Yanf M."/>
            <person name="Daum C."/>
            <person name="Ng V."/>
            <person name="Clum A."/>
            <person name="Steindorff A."/>
            <person name="Ohm R."/>
            <person name="Martin F."/>
            <person name="Silar P."/>
            <person name="Natvig D."/>
            <person name="Lalanne C."/>
            <person name="Gautier V."/>
            <person name="Ament-velasquez S.L."/>
            <person name="Kruys A."/>
            <person name="Hutchinson M.I."/>
            <person name="Powell A.J."/>
            <person name="Barry K."/>
            <person name="Miller A.N."/>
            <person name="Grigoriev I.V."/>
            <person name="Debuchy R."/>
            <person name="Gladieux P."/>
            <person name="Thoren M.H."/>
            <person name="Johannesson H."/>
        </authorList>
    </citation>
    <scope>NUCLEOTIDE SEQUENCE</scope>
    <source>
        <strain evidence="2">SMH3391-2</strain>
    </source>
</reference>
<evidence type="ECO:0000313" key="2">
    <source>
        <dbReference type="EMBL" id="KAK0612937.1"/>
    </source>
</evidence>
<proteinExistence type="predicted"/>
<protein>
    <submittedName>
        <fullName evidence="2">Uncharacterized protein</fullName>
    </submittedName>
</protein>
<dbReference type="AlphaFoldDB" id="A0AA39TIN6"/>
<feature type="compositionally biased region" description="Polar residues" evidence="1">
    <location>
        <begin position="157"/>
        <end position="170"/>
    </location>
</feature>
<evidence type="ECO:0000313" key="3">
    <source>
        <dbReference type="Proteomes" id="UP001174934"/>
    </source>
</evidence>
<comment type="caution">
    <text evidence="2">The sequence shown here is derived from an EMBL/GenBank/DDBJ whole genome shotgun (WGS) entry which is preliminary data.</text>
</comment>
<feature type="compositionally biased region" description="Low complexity" evidence="1">
    <location>
        <begin position="171"/>
        <end position="213"/>
    </location>
</feature>
<gene>
    <name evidence="2" type="ORF">B0T17DRAFT_498656</name>
</gene>